<dbReference type="RefSeq" id="WP_088523235.1">
    <property type="nucleotide sequence ID" value="NZ_BQHM01000014.1"/>
</dbReference>
<evidence type="ECO:0000259" key="1">
    <source>
        <dbReference type="Pfam" id="PF04773"/>
    </source>
</evidence>
<dbReference type="Pfam" id="PF04773">
    <property type="entry name" value="FecR"/>
    <property type="match status" value="1"/>
</dbReference>
<organism evidence="3 4">
    <name type="scientific">Pseudomonas fulva</name>
    <dbReference type="NCBI Taxonomy" id="47880"/>
    <lineage>
        <taxon>Bacteria</taxon>
        <taxon>Pseudomonadati</taxon>
        <taxon>Pseudomonadota</taxon>
        <taxon>Gammaproteobacteria</taxon>
        <taxon>Pseudomonadales</taxon>
        <taxon>Pseudomonadaceae</taxon>
        <taxon>Pseudomonas</taxon>
    </lineage>
</organism>
<dbReference type="InterPro" id="IPR012373">
    <property type="entry name" value="Ferrdict_sens_TM"/>
</dbReference>
<feature type="domain" description="FecR N-terminal" evidence="2">
    <location>
        <begin position="14"/>
        <end position="55"/>
    </location>
</feature>
<dbReference type="PANTHER" id="PTHR30273:SF2">
    <property type="entry name" value="PROTEIN FECR"/>
    <property type="match status" value="1"/>
</dbReference>
<dbReference type="Pfam" id="PF16220">
    <property type="entry name" value="DUF4880"/>
    <property type="match status" value="1"/>
</dbReference>
<dbReference type="InterPro" id="IPR006860">
    <property type="entry name" value="FecR"/>
</dbReference>
<accession>A0A7S9L6G0</accession>
<evidence type="ECO:0000313" key="4">
    <source>
        <dbReference type="Proteomes" id="UP000594430"/>
    </source>
</evidence>
<dbReference type="Gene3D" id="2.60.120.1440">
    <property type="match status" value="1"/>
</dbReference>
<protein>
    <submittedName>
        <fullName evidence="3">FecR domain-containing protein</fullName>
    </submittedName>
</protein>
<dbReference type="InterPro" id="IPR032623">
    <property type="entry name" value="FecR_N"/>
</dbReference>
<name>A0A7S9L6G0_9PSED</name>
<reference evidence="3 4" key="1">
    <citation type="submission" date="2020-11" db="EMBL/GenBank/DDBJ databases">
        <title>Pseudomonas fulva producing VIM-24.</title>
        <authorList>
            <person name="Liu S."/>
        </authorList>
    </citation>
    <scope>NUCLEOTIDE SEQUENCE [LARGE SCALE GENOMIC DNA]</scope>
    <source>
        <strain evidence="3 4">ZDHY414</strain>
    </source>
</reference>
<proteinExistence type="predicted"/>
<dbReference type="PANTHER" id="PTHR30273">
    <property type="entry name" value="PERIPLASMIC SIGNAL SENSOR AND SIGMA FACTOR ACTIVATOR FECR-RELATED"/>
    <property type="match status" value="1"/>
</dbReference>
<dbReference type="AlphaFoldDB" id="A0A7S9L6G0"/>
<gene>
    <name evidence="3" type="ORF">IZU98_18935</name>
</gene>
<evidence type="ECO:0000259" key="2">
    <source>
        <dbReference type="Pfam" id="PF16220"/>
    </source>
</evidence>
<evidence type="ECO:0000313" key="3">
    <source>
        <dbReference type="EMBL" id="QPH48440.1"/>
    </source>
</evidence>
<sequence length="317" mass="34814">MPTPDEAPAQARVDQAIDWLVRLRFGSPGPDAQAQFQRWLSLHPHNGLAWQRVSNLGDELAGLPKDLSRRTLQGSERQGISRRDQLKLGALLVVGSGLGWMAREPLGLPELLADSATATGERRQLQGSDGSRIQLNTASAIDLRFTAGQRRLALLRGEVSLDSNPADKRPFFINTRVATLRTLDGQLLVRQSDHDLLVAVRRGEATVMTGATPVRVHSGETLRVQANGGHQAITPPSDPWGWTEGVLSVRQMPLADFVAELNRYRPGLLRCAPAVANLKVSGTYQLADTNQILQLLARSLPVRIDYHTRYWVNIDAA</sequence>
<dbReference type="PIRSF" id="PIRSF018266">
    <property type="entry name" value="FecR"/>
    <property type="match status" value="1"/>
</dbReference>
<dbReference type="GO" id="GO:0016989">
    <property type="term" value="F:sigma factor antagonist activity"/>
    <property type="evidence" value="ECO:0007669"/>
    <property type="project" value="TreeGrafter"/>
</dbReference>
<dbReference type="Proteomes" id="UP000594430">
    <property type="component" value="Chromosome"/>
</dbReference>
<dbReference type="EMBL" id="CP064946">
    <property type="protein sequence ID" value="QPH48440.1"/>
    <property type="molecule type" value="Genomic_DNA"/>
</dbReference>
<feature type="domain" description="FecR protein" evidence="1">
    <location>
        <begin position="116"/>
        <end position="205"/>
    </location>
</feature>